<feature type="domain" description="Glycosyltransferase 2-like" evidence="1">
    <location>
        <begin position="3"/>
        <end position="140"/>
    </location>
</feature>
<dbReference type="PATRIC" id="fig|743722.3.peg.1950"/>
<accession>F4C959</accession>
<dbReference type="EMBL" id="CP002584">
    <property type="protein sequence ID" value="ADZ78386.1"/>
    <property type="molecule type" value="Genomic_DNA"/>
</dbReference>
<dbReference type="KEGG" id="shg:Sph21_1824"/>
<dbReference type="SUPFAM" id="SSF53448">
    <property type="entry name" value="Nucleotide-diphospho-sugar transferases"/>
    <property type="match status" value="1"/>
</dbReference>
<gene>
    <name evidence="2" type="ordered locus">Sph21_1824</name>
</gene>
<dbReference type="eggNOG" id="COG1216">
    <property type="taxonomic scope" value="Bacteria"/>
</dbReference>
<evidence type="ECO:0000313" key="2">
    <source>
        <dbReference type="EMBL" id="ADZ78386.1"/>
    </source>
</evidence>
<dbReference type="CDD" id="cd00761">
    <property type="entry name" value="Glyco_tranf_GTA_type"/>
    <property type="match status" value="1"/>
</dbReference>
<proteinExistence type="predicted"/>
<organism evidence="2">
    <name type="scientific">Sphingobacterium sp. (strain 21)</name>
    <dbReference type="NCBI Taxonomy" id="743722"/>
    <lineage>
        <taxon>Bacteria</taxon>
        <taxon>Pseudomonadati</taxon>
        <taxon>Bacteroidota</taxon>
        <taxon>Sphingobacteriia</taxon>
        <taxon>Sphingobacteriales</taxon>
        <taxon>Sphingobacteriaceae</taxon>
        <taxon>Sphingobacterium</taxon>
    </lineage>
</organism>
<protein>
    <submittedName>
        <fullName evidence="2">Glycosyl transferase family 2</fullName>
    </submittedName>
</protein>
<dbReference type="GO" id="GO:0016740">
    <property type="term" value="F:transferase activity"/>
    <property type="evidence" value="ECO:0007669"/>
    <property type="project" value="UniProtKB-KW"/>
</dbReference>
<dbReference type="HOGENOM" id="CLU_025996_0_0_10"/>
<dbReference type="InterPro" id="IPR029044">
    <property type="entry name" value="Nucleotide-diphossugar_trans"/>
</dbReference>
<dbReference type="PANTHER" id="PTHR43685">
    <property type="entry name" value="GLYCOSYLTRANSFERASE"/>
    <property type="match status" value="1"/>
</dbReference>
<dbReference type="AlphaFoldDB" id="F4C959"/>
<dbReference type="Pfam" id="PF00535">
    <property type="entry name" value="Glycos_transf_2"/>
    <property type="match status" value="1"/>
</dbReference>
<dbReference type="STRING" id="743722.Sph21_1824"/>
<dbReference type="InterPro" id="IPR001173">
    <property type="entry name" value="Glyco_trans_2-like"/>
</dbReference>
<reference evidence="2" key="1">
    <citation type="submission" date="2011-03" db="EMBL/GenBank/DDBJ databases">
        <title>Complete sequence of Sphingobacterium sp. 21.</title>
        <authorList>
            <consortium name="US DOE Joint Genome Institute"/>
            <person name="Lucas S."/>
            <person name="Copeland A."/>
            <person name="Lapidus A."/>
            <person name="Cheng J.-F."/>
            <person name="Goodwin L."/>
            <person name="Pitluck S."/>
            <person name="Davenport K."/>
            <person name="Detter J.C."/>
            <person name="Han C."/>
            <person name="Tapia R."/>
            <person name="Land M."/>
            <person name="Hauser L."/>
            <person name="Kyrpides N."/>
            <person name="Ivanova N."/>
            <person name="Ovchinnikova G."/>
            <person name="Pagani I."/>
            <person name="Siebers A.K."/>
            <person name="Allgaier M."/>
            <person name="Thelen M.P."/>
            <person name="Hugenholtz P."/>
            <person name="Woyke T."/>
        </authorList>
    </citation>
    <scope>NUCLEOTIDE SEQUENCE</scope>
    <source>
        <strain evidence="2">21</strain>
    </source>
</reference>
<evidence type="ECO:0000259" key="1">
    <source>
        <dbReference type="Pfam" id="PF00535"/>
    </source>
</evidence>
<dbReference type="Gene3D" id="3.90.550.10">
    <property type="entry name" value="Spore Coat Polysaccharide Biosynthesis Protein SpsA, Chain A"/>
    <property type="match status" value="1"/>
</dbReference>
<dbReference type="PANTHER" id="PTHR43685:SF2">
    <property type="entry name" value="GLYCOSYLTRANSFERASE 2-LIKE DOMAIN-CONTAINING PROTEIN"/>
    <property type="match status" value="1"/>
</dbReference>
<dbReference type="InterPro" id="IPR050834">
    <property type="entry name" value="Glycosyltransf_2"/>
</dbReference>
<name>F4C959_SPHS2</name>
<sequence length="296" mass="34175">MFSVIIPVYNKFPHLDRSISSVLNQTFQDFELILVDDSSTDGSYEKIQEFSDPRIRTFRRNVPGSGGYAARNLGITNARYEWISFLDADDEWELDYLKNVRKAILSSPDSDIITVGWEEIDGNFFHKNLKIGDKALISFDLADYLNQPILVWTSATSIRRSLLSATGGFPSNKPCKNGGDVDTWIRCLSHSRKSIFINQILAKYYRDTVNRVTNYKTNKSNIFCAYDTLMSIYPNADRRTRLGIKKFINKNIYNILMRNLNSSGSIDYSMIKKMYVTKYSLTRISKLFFLLLKNKF</sequence>
<keyword evidence="2" id="KW-0808">Transferase</keyword>